<dbReference type="InterPro" id="IPR036465">
    <property type="entry name" value="vWFA_dom_sf"/>
</dbReference>
<accession>A0A5B9WAG6</accession>
<keyword evidence="1" id="KW-1133">Transmembrane helix</keyword>
<keyword evidence="4" id="KW-1185">Reference proteome</keyword>
<feature type="transmembrane region" description="Helical" evidence="1">
    <location>
        <begin position="34"/>
        <end position="54"/>
    </location>
</feature>
<feature type="domain" description="VWFA" evidence="2">
    <location>
        <begin position="97"/>
        <end position="269"/>
    </location>
</feature>
<feature type="transmembrane region" description="Helical" evidence="1">
    <location>
        <begin position="780"/>
        <end position="799"/>
    </location>
</feature>
<dbReference type="OrthoDB" id="252901at2"/>
<name>A0A5B9WAG6_9BACT</name>
<dbReference type="InterPro" id="IPR029062">
    <property type="entry name" value="Class_I_gatase-like"/>
</dbReference>
<organism evidence="3 4">
    <name type="scientific">Aquisphaera giovannonii</name>
    <dbReference type="NCBI Taxonomy" id="406548"/>
    <lineage>
        <taxon>Bacteria</taxon>
        <taxon>Pseudomonadati</taxon>
        <taxon>Planctomycetota</taxon>
        <taxon>Planctomycetia</taxon>
        <taxon>Isosphaerales</taxon>
        <taxon>Isosphaeraceae</taxon>
        <taxon>Aquisphaera</taxon>
    </lineage>
</organism>
<dbReference type="Gene3D" id="3.40.50.880">
    <property type="match status" value="1"/>
</dbReference>
<dbReference type="SMART" id="SM00327">
    <property type="entry name" value="VWA"/>
    <property type="match status" value="1"/>
</dbReference>
<dbReference type="RefSeq" id="WP_148596497.1">
    <property type="nucleotide sequence ID" value="NZ_CP042997.1"/>
</dbReference>
<dbReference type="SUPFAM" id="SSF53300">
    <property type="entry name" value="vWA-like"/>
    <property type="match status" value="1"/>
</dbReference>
<dbReference type="InterPro" id="IPR002035">
    <property type="entry name" value="VWF_A"/>
</dbReference>
<dbReference type="AlphaFoldDB" id="A0A5B9WAG6"/>
<dbReference type="EMBL" id="CP042997">
    <property type="protein sequence ID" value="QEH36860.1"/>
    <property type="molecule type" value="Genomic_DNA"/>
</dbReference>
<dbReference type="PANTHER" id="PTHR37947:SF1">
    <property type="entry name" value="BLL2462 PROTEIN"/>
    <property type="match status" value="1"/>
</dbReference>
<proteinExistence type="predicted"/>
<dbReference type="Gene3D" id="3.40.50.410">
    <property type="entry name" value="von Willebrand factor, type A domain"/>
    <property type="match status" value="1"/>
</dbReference>
<reference evidence="3 4" key="1">
    <citation type="submission" date="2019-08" db="EMBL/GenBank/DDBJ databases">
        <title>Deep-cultivation of Planctomycetes and their phenomic and genomic characterization uncovers novel biology.</title>
        <authorList>
            <person name="Wiegand S."/>
            <person name="Jogler M."/>
            <person name="Boedeker C."/>
            <person name="Pinto D."/>
            <person name="Vollmers J."/>
            <person name="Rivas-Marin E."/>
            <person name="Kohn T."/>
            <person name="Peeters S.H."/>
            <person name="Heuer A."/>
            <person name="Rast P."/>
            <person name="Oberbeckmann S."/>
            <person name="Bunk B."/>
            <person name="Jeske O."/>
            <person name="Meyerdierks A."/>
            <person name="Storesund J.E."/>
            <person name="Kallscheuer N."/>
            <person name="Luecker S."/>
            <person name="Lage O.M."/>
            <person name="Pohl T."/>
            <person name="Merkel B.J."/>
            <person name="Hornburger P."/>
            <person name="Mueller R.-W."/>
            <person name="Bruemmer F."/>
            <person name="Labrenz M."/>
            <person name="Spormann A.M."/>
            <person name="Op den Camp H."/>
            <person name="Overmann J."/>
            <person name="Amann R."/>
            <person name="Jetten M.S.M."/>
            <person name="Mascher T."/>
            <person name="Medema M.H."/>
            <person name="Devos D.P."/>
            <person name="Kaster A.-K."/>
            <person name="Ovreas L."/>
            <person name="Rohde M."/>
            <person name="Galperin M.Y."/>
            <person name="Jogler C."/>
        </authorList>
    </citation>
    <scope>NUCLEOTIDE SEQUENCE [LARGE SCALE GENOMIC DNA]</scope>
    <source>
        <strain evidence="3 4">OJF2</strain>
    </source>
</reference>
<protein>
    <recommendedName>
        <fullName evidence="2">VWFA domain-containing protein</fullName>
    </recommendedName>
</protein>
<dbReference type="KEGG" id="agv:OJF2_54450"/>
<dbReference type="PANTHER" id="PTHR37947">
    <property type="entry name" value="BLL2462 PROTEIN"/>
    <property type="match status" value="1"/>
</dbReference>
<feature type="transmembrane region" description="Helical" evidence="1">
    <location>
        <begin position="66"/>
        <end position="88"/>
    </location>
</feature>
<dbReference type="SUPFAM" id="SSF52317">
    <property type="entry name" value="Class I glutamine amidotransferase-like"/>
    <property type="match status" value="1"/>
</dbReference>
<keyword evidence="1" id="KW-0812">Transmembrane</keyword>
<keyword evidence="1" id="KW-0472">Membrane</keyword>
<dbReference type="PROSITE" id="PS50234">
    <property type="entry name" value="VWFA"/>
    <property type="match status" value="1"/>
</dbReference>
<sequence>MKDWLLRKLADALDVGPPAAGEAISPHLRFDRPWPQWLLIAVVLGGSSLIIWLYRREGRASAGYKALLATIRIALLLMLTLMIAEAVLSVERTGLPYLTIMVDDSASAAIADQYEDPKVRPALESIASPAAAAAAGPREPSRLDIAKGLIARDQAKLLRELQKQHKVRLYLVSNSARPLAEVDTPAEVGPAVQKLEKVEASGSQSRLGDGTRQVLTELRGAPPSAIILLSDGQTTEGEPLAKAAELATRKGVPLYAIGLGSAEPTRDLELTELLVDDVVFADDAVRFQAKLLSRGFGGRKVRLSLKEKDATSADRGAAREIQSIDVEAPPDGQPKRVEIVHRPKEVGEHTYILEIDRQPRELQEENNRLERLITVRKEKLKVLLVESEPRYEFRYLKNFLEREETIDLNVVLLSSDPEYEEQDRSAIPTFPAAKEDLFAYDVVIVGDADPSFLSTSQMQNMLDFVAEKGGGVLFIAGDSFNPLAYRGTPLETLLPIELNDARNPSAVGAGIASYRPELTAEGRSSPIFRFGENEASSAQAWQSLPELYWYFEAPRKKPAALVLAEHPGVIGSEGKLPLDLYQFAGAGKSMFHAFDDTWRWRFRVGDRYFGRFWVQAIRFLARSKLAGQRKAEVQTDRRRYDRGQPIQIRVRFPNPALAPAGGPVSVLVEREGGRPRKLALSPLPGTKNVFEGALPQVEEGEFKVRLTEPILDGPLPTTNFRVDAPASELERVQMNEPELLRVAEATGGKFYTPLTADTLLQDLPRPAKVPLDTDPPKELWNTWPVLALFLALLTTEWVLRKRRQMV</sequence>
<dbReference type="Pfam" id="PF00092">
    <property type="entry name" value="VWA"/>
    <property type="match status" value="1"/>
</dbReference>
<dbReference type="Proteomes" id="UP000324233">
    <property type="component" value="Chromosome"/>
</dbReference>
<evidence type="ECO:0000256" key="1">
    <source>
        <dbReference type="SAM" id="Phobius"/>
    </source>
</evidence>
<gene>
    <name evidence="3" type="ORF">OJF2_54450</name>
</gene>
<dbReference type="CDD" id="cd00198">
    <property type="entry name" value="vWFA"/>
    <property type="match status" value="1"/>
</dbReference>
<evidence type="ECO:0000313" key="3">
    <source>
        <dbReference type="EMBL" id="QEH36860.1"/>
    </source>
</evidence>
<evidence type="ECO:0000313" key="4">
    <source>
        <dbReference type="Proteomes" id="UP000324233"/>
    </source>
</evidence>
<evidence type="ECO:0000259" key="2">
    <source>
        <dbReference type="PROSITE" id="PS50234"/>
    </source>
</evidence>